<dbReference type="SUPFAM" id="SSF51905">
    <property type="entry name" value="FAD/NAD(P)-binding domain"/>
    <property type="match status" value="1"/>
</dbReference>
<name>A0A7R9UGR1_9STRA</name>
<organism evidence="5">
    <name type="scientific">Pinguiococcus pyrenoidosus</name>
    <dbReference type="NCBI Taxonomy" id="172671"/>
    <lineage>
        <taxon>Eukaryota</taxon>
        <taxon>Sar</taxon>
        <taxon>Stramenopiles</taxon>
        <taxon>Ochrophyta</taxon>
        <taxon>Pinguiophyceae</taxon>
        <taxon>Pinguiochrysidales</taxon>
        <taxon>Pinguiochrysidaceae</taxon>
        <taxon>Pinguiococcus</taxon>
    </lineage>
</organism>
<feature type="domain" description="FAD/NAD(P)-binding" evidence="4">
    <location>
        <begin position="2"/>
        <end position="156"/>
    </location>
</feature>
<comment type="similarity">
    <text evidence="1">Belongs to the class-II pyridine nucleotide-disulfide oxidoreductase family.</text>
</comment>
<proteinExistence type="inferred from homology"/>
<keyword evidence="3" id="KW-0560">Oxidoreductase</keyword>
<accession>A0A7R9UGR1</accession>
<dbReference type="Pfam" id="PF07992">
    <property type="entry name" value="Pyr_redox_2"/>
    <property type="match status" value="1"/>
</dbReference>
<dbReference type="InterPro" id="IPR023753">
    <property type="entry name" value="FAD/NAD-binding_dom"/>
</dbReference>
<dbReference type="InterPro" id="IPR050097">
    <property type="entry name" value="Ferredoxin-NADP_redctase_2"/>
</dbReference>
<dbReference type="PANTHER" id="PTHR48105">
    <property type="entry name" value="THIOREDOXIN REDUCTASE 1-RELATED-RELATED"/>
    <property type="match status" value="1"/>
</dbReference>
<evidence type="ECO:0000313" key="5">
    <source>
        <dbReference type="EMBL" id="CAD8265029.1"/>
    </source>
</evidence>
<dbReference type="InterPro" id="IPR036188">
    <property type="entry name" value="FAD/NAD-bd_sf"/>
</dbReference>
<dbReference type="EMBL" id="HBEA01019106">
    <property type="protein sequence ID" value="CAD8265029.1"/>
    <property type="molecule type" value="Transcribed_RNA"/>
</dbReference>
<dbReference type="Gene3D" id="3.50.50.60">
    <property type="entry name" value="FAD/NAD(P)-binding domain"/>
    <property type="match status" value="1"/>
</dbReference>
<evidence type="ECO:0000256" key="2">
    <source>
        <dbReference type="ARBA" id="ARBA00022630"/>
    </source>
</evidence>
<protein>
    <recommendedName>
        <fullName evidence="4">FAD/NAD(P)-binding domain-containing protein</fullName>
    </recommendedName>
</protein>
<reference evidence="5" key="1">
    <citation type="submission" date="2021-01" db="EMBL/GenBank/DDBJ databases">
        <authorList>
            <person name="Corre E."/>
            <person name="Pelletier E."/>
            <person name="Niang G."/>
            <person name="Scheremetjew M."/>
            <person name="Finn R."/>
            <person name="Kale V."/>
            <person name="Holt S."/>
            <person name="Cochrane G."/>
            <person name="Meng A."/>
            <person name="Brown T."/>
            <person name="Cohen L."/>
        </authorList>
    </citation>
    <scope>NUCLEOTIDE SEQUENCE</scope>
    <source>
        <strain evidence="5">CCMP2078</strain>
    </source>
</reference>
<gene>
    <name evidence="5" type="ORF">PPYR1160_LOCUS14532</name>
</gene>
<keyword evidence="2" id="KW-0285">Flavoprotein</keyword>
<sequence length="189" mass="20117">MEDALVLARTSSSVTILHRRDQFRASKILADRVLEHPKINIRWNTTVKAFDGEAPCNAPVVEETVRPVEPGDASCLKKVLVQSIHSGEEDVLQAAAAFVAIGHKPNTHIVKGELEVDAAGYVVTRPGTTATSVPGVFAAGDVADKLYRQAITSAGSGAQAALDAERWLSERGLGISDITEPAPAIRDEL</sequence>
<dbReference type="AlphaFoldDB" id="A0A7R9UGR1"/>
<evidence type="ECO:0000256" key="3">
    <source>
        <dbReference type="ARBA" id="ARBA00023002"/>
    </source>
</evidence>
<evidence type="ECO:0000259" key="4">
    <source>
        <dbReference type="Pfam" id="PF07992"/>
    </source>
</evidence>
<dbReference type="PRINTS" id="PR00368">
    <property type="entry name" value="FADPNR"/>
</dbReference>
<dbReference type="GO" id="GO:0097237">
    <property type="term" value="P:cellular response to toxic substance"/>
    <property type="evidence" value="ECO:0007669"/>
    <property type="project" value="UniProtKB-ARBA"/>
</dbReference>
<evidence type="ECO:0000256" key="1">
    <source>
        <dbReference type="ARBA" id="ARBA00009333"/>
    </source>
</evidence>
<dbReference type="GO" id="GO:0016491">
    <property type="term" value="F:oxidoreductase activity"/>
    <property type="evidence" value="ECO:0007669"/>
    <property type="project" value="UniProtKB-KW"/>
</dbReference>